<dbReference type="Proteomes" id="UP001268864">
    <property type="component" value="Unassembled WGS sequence"/>
</dbReference>
<evidence type="ECO:0000313" key="10">
    <source>
        <dbReference type="Proteomes" id="UP001268864"/>
    </source>
</evidence>
<dbReference type="InterPro" id="IPR035466">
    <property type="entry name" value="GlmS/AgaS_SIS"/>
</dbReference>
<dbReference type="InterPro" id="IPR005855">
    <property type="entry name" value="GFAT"/>
</dbReference>
<evidence type="ECO:0000256" key="1">
    <source>
        <dbReference type="ARBA" id="ARBA00001031"/>
    </source>
</evidence>
<evidence type="ECO:0000313" key="9">
    <source>
        <dbReference type="EMBL" id="MDS0282639.1"/>
    </source>
</evidence>
<comment type="caution">
    <text evidence="9">The sequence shown here is derived from an EMBL/GenBank/DDBJ whole genome shotgun (WGS) entry which is preliminary data.</text>
</comment>
<keyword evidence="10" id="KW-1185">Reference proteome</keyword>
<dbReference type="NCBIfam" id="NF001484">
    <property type="entry name" value="PRK00331.1"/>
    <property type="match status" value="1"/>
</dbReference>
<evidence type="ECO:0000256" key="3">
    <source>
        <dbReference type="ARBA" id="ARBA00022576"/>
    </source>
</evidence>
<evidence type="ECO:0000256" key="2">
    <source>
        <dbReference type="ARBA" id="ARBA00012916"/>
    </source>
</evidence>
<comment type="catalytic activity">
    <reaction evidence="1">
        <text>D-fructose 6-phosphate + L-glutamine = D-glucosamine 6-phosphate + L-glutamate</text>
        <dbReference type="Rhea" id="RHEA:13237"/>
        <dbReference type="ChEBI" id="CHEBI:29985"/>
        <dbReference type="ChEBI" id="CHEBI:58359"/>
        <dbReference type="ChEBI" id="CHEBI:58725"/>
        <dbReference type="ChEBI" id="CHEBI:61527"/>
        <dbReference type="EC" id="2.6.1.16"/>
    </reaction>
</comment>
<dbReference type="Gene3D" id="3.40.50.10490">
    <property type="entry name" value="Glucose-6-phosphate isomerase like protein, domain 1"/>
    <property type="match status" value="2"/>
</dbReference>
<organism evidence="9 10">
    <name type="scientific">Haloarcula onubensis</name>
    <dbReference type="NCBI Taxonomy" id="2950539"/>
    <lineage>
        <taxon>Archaea</taxon>
        <taxon>Methanobacteriati</taxon>
        <taxon>Methanobacteriota</taxon>
        <taxon>Stenosarchaea group</taxon>
        <taxon>Halobacteria</taxon>
        <taxon>Halobacteriales</taxon>
        <taxon>Haloarculaceae</taxon>
        <taxon>Haloarcula</taxon>
    </lineage>
</organism>
<dbReference type="NCBIfam" id="TIGR01135">
    <property type="entry name" value="glmS"/>
    <property type="match status" value="1"/>
</dbReference>
<keyword evidence="6" id="KW-0315">Glutamine amidotransferase</keyword>
<dbReference type="PANTHER" id="PTHR10937">
    <property type="entry name" value="GLUCOSAMINE--FRUCTOSE-6-PHOSPHATE AMINOTRANSFERASE, ISOMERIZING"/>
    <property type="match status" value="1"/>
</dbReference>
<dbReference type="InterPro" id="IPR046348">
    <property type="entry name" value="SIS_dom_sf"/>
</dbReference>
<evidence type="ECO:0000256" key="6">
    <source>
        <dbReference type="ARBA" id="ARBA00022962"/>
    </source>
</evidence>
<dbReference type="RefSeq" id="WP_310900470.1">
    <property type="nucleotide sequence ID" value="NZ_JAMQOS010000003.1"/>
</dbReference>
<dbReference type="EC" id="2.6.1.16" evidence="2"/>
<dbReference type="Gene3D" id="3.60.20.10">
    <property type="entry name" value="Glutamine Phosphoribosylpyrophosphate, subunit 1, domain 1"/>
    <property type="match status" value="1"/>
</dbReference>
<keyword evidence="3 9" id="KW-0032">Aminotransferase</keyword>
<dbReference type="Pfam" id="PF13522">
    <property type="entry name" value="GATase_6"/>
    <property type="match status" value="1"/>
</dbReference>
<feature type="domain" description="SIS" evidence="8">
    <location>
        <begin position="456"/>
        <end position="595"/>
    </location>
</feature>
<evidence type="ECO:0000256" key="4">
    <source>
        <dbReference type="ARBA" id="ARBA00022679"/>
    </source>
</evidence>
<dbReference type="SUPFAM" id="SSF56235">
    <property type="entry name" value="N-terminal nucleophile aminohydrolases (Ntn hydrolases)"/>
    <property type="match status" value="1"/>
</dbReference>
<evidence type="ECO:0000259" key="7">
    <source>
        <dbReference type="PROSITE" id="PS51278"/>
    </source>
</evidence>
<evidence type="ECO:0000256" key="5">
    <source>
        <dbReference type="ARBA" id="ARBA00022737"/>
    </source>
</evidence>
<dbReference type="CDD" id="cd05009">
    <property type="entry name" value="SIS_GlmS_GlmD_2"/>
    <property type="match status" value="1"/>
</dbReference>
<name>A0ABU2FPG3_9EURY</name>
<dbReference type="InterPro" id="IPR047084">
    <property type="entry name" value="GFAT_N"/>
</dbReference>
<keyword evidence="5" id="KW-0677">Repeat</keyword>
<dbReference type="GO" id="GO:0004360">
    <property type="term" value="F:glutamine-fructose-6-phosphate transaminase (isomerizing) activity"/>
    <property type="evidence" value="ECO:0007669"/>
    <property type="project" value="UniProtKB-EC"/>
</dbReference>
<dbReference type="Pfam" id="PF01380">
    <property type="entry name" value="SIS"/>
    <property type="match status" value="2"/>
</dbReference>
<sequence>MCGIIARASPDDAVGALVDGLERLEYRGYDSAGVAVQHDAGIAVHKHAGEVADVRDEIQAAAPAGSVGIGHTRWSTHGPPTDANAHPHTSDGGTVAVVHNGIIENHAELRGFLSERGYEFTSDTDTEVVPHLVEHFLGQADETLTAFRRAVDRLEGSYAIAAVVEGEDRVYATRAGSPLVLGVDDDACYLASDIPAFIEHTRDIVYLEDGDVVVAEPDGAQVFDADASPVERRRERVDWNSEEVGKGTFDHFMLKEIHSQPASLGKTTRGRIADDKRGVRLEELDTGVLDGVADVHFVACGTSYHAALIGARMLSDVGVRTRVFRASEYAKTAGPVSETTLVVPVTQSGETADTLSALRTANERGAATMTVTNVVGSTAAREADESLFIRAGPEIGVAATKTFTSQVVTLTLLAQQLAADLPGATPRDDLPELLTALERIPEHVEQVVTSSRASDLATRLLEYDAYFFIGRGMSQSVALEGALKFKEITYEHAEGFAAGQLKHGPLALVTPETPVVGVFTGEEAGQTVTNAMEARTRGAEIIGVGPAGGPGEAASDIYLTVPDTHPVCQNLLANVQLQLFAYHTAKELDRSIDKPRNLAKSVTVQ</sequence>
<feature type="domain" description="Glutamine amidotransferase type-2" evidence="7">
    <location>
        <begin position="2"/>
        <end position="218"/>
    </location>
</feature>
<protein>
    <recommendedName>
        <fullName evidence="2">glutamine--fructose-6-phosphate transaminase (isomerizing)</fullName>
        <ecNumber evidence="2">2.6.1.16</ecNumber>
    </recommendedName>
</protein>
<dbReference type="InterPro" id="IPR001347">
    <property type="entry name" value="SIS_dom"/>
</dbReference>
<evidence type="ECO:0000259" key="8">
    <source>
        <dbReference type="PROSITE" id="PS51464"/>
    </source>
</evidence>
<dbReference type="CDD" id="cd00714">
    <property type="entry name" value="GFAT"/>
    <property type="match status" value="1"/>
</dbReference>
<dbReference type="EMBL" id="JAMQOS010000003">
    <property type="protein sequence ID" value="MDS0282639.1"/>
    <property type="molecule type" value="Genomic_DNA"/>
</dbReference>
<dbReference type="PANTHER" id="PTHR10937:SF0">
    <property type="entry name" value="GLUTAMINE--FRUCTOSE-6-PHOSPHATE TRANSAMINASE (ISOMERIZING)"/>
    <property type="match status" value="1"/>
</dbReference>
<gene>
    <name evidence="9" type="primary">glmS</name>
    <name evidence="9" type="ORF">NDI86_10930</name>
</gene>
<dbReference type="PROSITE" id="PS51278">
    <property type="entry name" value="GATASE_TYPE_2"/>
    <property type="match status" value="1"/>
</dbReference>
<dbReference type="InterPro" id="IPR035490">
    <property type="entry name" value="GlmS/FrlB_SIS"/>
</dbReference>
<dbReference type="PROSITE" id="PS51464">
    <property type="entry name" value="SIS"/>
    <property type="match status" value="2"/>
</dbReference>
<dbReference type="InterPro" id="IPR017932">
    <property type="entry name" value="GATase_2_dom"/>
</dbReference>
<feature type="domain" description="SIS" evidence="8">
    <location>
        <begin position="284"/>
        <end position="424"/>
    </location>
</feature>
<proteinExistence type="predicted"/>
<keyword evidence="4 9" id="KW-0808">Transferase</keyword>
<accession>A0ABU2FPG3</accession>
<dbReference type="SUPFAM" id="SSF53697">
    <property type="entry name" value="SIS domain"/>
    <property type="match status" value="1"/>
</dbReference>
<reference evidence="9 10" key="1">
    <citation type="submission" date="2022-06" db="EMBL/GenBank/DDBJ databases">
        <title>Halomicroarcula sp. a new haloarchaeum isolate from saline soil.</title>
        <authorList>
            <person name="Strakova D."/>
            <person name="Galisteo C."/>
            <person name="Sanchez-Porro C."/>
            <person name="Ventosa A."/>
        </authorList>
    </citation>
    <scope>NUCLEOTIDE SEQUENCE [LARGE SCALE GENOMIC DNA]</scope>
    <source>
        <strain evidence="9 10">S3CR25-11</strain>
    </source>
</reference>
<dbReference type="CDD" id="cd05008">
    <property type="entry name" value="SIS_GlmS_GlmD_1"/>
    <property type="match status" value="1"/>
</dbReference>
<dbReference type="InterPro" id="IPR029055">
    <property type="entry name" value="Ntn_hydrolases_N"/>
</dbReference>